<keyword evidence="2" id="KW-1003">Cell membrane</keyword>
<evidence type="ECO:0000256" key="2">
    <source>
        <dbReference type="ARBA" id="ARBA00022475"/>
    </source>
</evidence>
<evidence type="ECO:0000256" key="6">
    <source>
        <dbReference type="SAM" id="Phobius"/>
    </source>
</evidence>
<protein>
    <submittedName>
        <fullName evidence="7">Ribose ABC transport system, permease protein RbsC</fullName>
    </submittedName>
</protein>
<organism evidence="7">
    <name type="scientific">uncultured Pyrinomonadaceae bacterium</name>
    <dbReference type="NCBI Taxonomy" id="2283094"/>
    <lineage>
        <taxon>Bacteria</taxon>
        <taxon>Pseudomonadati</taxon>
        <taxon>Acidobacteriota</taxon>
        <taxon>Blastocatellia</taxon>
        <taxon>Blastocatellales</taxon>
        <taxon>Pyrinomonadaceae</taxon>
        <taxon>environmental samples</taxon>
    </lineage>
</organism>
<keyword evidence="3 6" id="KW-0812">Transmembrane</keyword>
<name>A0A6J4PSJ9_9BACT</name>
<sequence length="331" mass="34518">MSQTETLNEVNTDASRSMRAKVGSFLQQQGALVMLIAVCILGFIRYEAFLTPENLLNVLRQNSMLGLVALGMTFVILTGGIDLSVGALLAVAGVIAANLADRGLIIALVAAVAATTFLGLINGLVIAKGRIQPFIVTLAMMIAARGLALAATGEQSVRITGANEGFNWLGRGLIGDFLPVPIAILIAAFAVGWLVLNHTRFGRNVFAVGDNDEAARLMGLNINRVTIAVYAISGALAGLAGVILASRLGTGQPVAGVGWELDAIAAVVIGGTLLTGGQGSVLSTLVGVLLLGVIFNLFNLEGQISPWWQLVLRGVILLFVVVVQNRLTKLK</sequence>
<dbReference type="AlphaFoldDB" id="A0A6J4PSJ9"/>
<comment type="subcellular location">
    <subcellularLocation>
        <location evidence="1">Cell membrane</location>
        <topology evidence="1">Multi-pass membrane protein</topology>
    </subcellularLocation>
</comment>
<dbReference type="EMBL" id="CADCUR010000284">
    <property type="protein sequence ID" value="CAA9424747.1"/>
    <property type="molecule type" value="Genomic_DNA"/>
</dbReference>
<proteinExistence type="predicted"/>
<keyword evidence="4 6" id="KW-1133">Transmembrane helix</keyword>
<dbReference type="PANTHER" id="PTHR32196">
    <property type="entry name" value="ABC TRANSPORTER PERMEASE PROTEIN YPHD-RELATED-RELATED"/>
    <property type="match status" value="1"/>
</dbReference>
<dbReference type="GO" id="GO:0022857">
    <property type="term" value="F:transmembrane transporter activity"/>
    <property type="evidence" value="ECO:0007669"/>
    <property type="project" value="InterPro"/>
</dbReference>
<dbReference type="InterPro" id="IPR001851">
    <property type="entry name" value="ABC_transp_permease"/>
</dbReference>
<accession>A0A6J4PSJ9</accession>
<reference evidence="7" key="1">
    <citation type="submission" date="2020-02" db="EMBL/GenBank/DDBJ databases">
        <authorList>
            <person name="Meier V. D."/>
        </authorList>
    </citation>
    <scope>NUCLEOTIDE SEQUENCE</scope>
    <source>
        <strain evidence="7">AVDCRST_MAG74</strain>
    </source>
</reference>
<evidence type="ECO:0000256" key="5">
    <source>
        <dbReference type="ARBA" id="ARBA00023136"/>
    </source>
</evidence>
<feature type="transmembrane region" description="Helical" evidence="6">
    <location>
        <begin position="25"/>
        <end position="44"/>
    </location>
</feature>
<feature type="transmembrane region" description="Helical" evidence="6">
    <location>
        <begin position="225"/>
        <end position="245"/>
    </location>
</feature>
<dbReference type="GO" id="GO:0005886">
    <property type="term" value="C:plasma membrane"/>
    <property type="evidence" value="ECO:0007669"/>
    <property type="project" value="UniProtKB-SubCell"/>
</dbReference>
<feature type="transmembrane region" description="Helical" evidence="6">
    <location>
        <begin position="134"/>
        <end position="153"/>
    </location>
</feature>
<feature type="transmembrane region" description="Helical" evidence="6">
    <location>
        <begin position="173"/>
        <end position="196"/>
    </location>
</feature>
<evidence type="ECO:0000256" key="3">
    <source>
        <dbReference type="ARBA" id="ARBA00022692"/>
    </source>
</evidence>
<gene>
    <name evidence="7" type="ORF">AVDCRST_MAG74-3250</name>
</gene>
<feature type="transmembrane region" description="Helical" evidence="6">
    <location>
        <begin position="65"/>
        <end position="97"/>
    </location>
</feature>
<feature type="transmembrane region" description="Helical" evidence="6">
    <location>
        <begin position="306"/>
        <end position="323"/>
    </location>
</feature>
<feature type="transmembrane region" description="Helical" evidence="6">
    <location>
        <begin position="281"/>
        <end position="300"/>
    </location>
</feature>
<dbReference type="CDD" id="cd06579">
    <property type="entry name" value="TM_PBP1_transp_AraH_like"/>
    <property type="match status" value="1"/>
</dbReference>
<feature type="transmembrane region" description="Helical" evidence="6">
    <location>
        <begin position="103"/>
        <end position="127"/>
    </location>
</feature>
<evidence type="ECO:0000313" key="7">
    <source>
        <dbReference type="EMBL" id="CAA9424747.1"/>
    </source>
</evidence>
<keyword evidence="5 6" id="KW-0472">Membrane</keyword>
<evidence type="ECO:0000256" key="4">
    <source>
        <dbReference type="ARBA" id="ARBA00022989"/>
    </source>
</evidence>
<feature type="transmembrane region" description="Helical" evidence="6">
    <location>
        <begin position="257"/>
        <end position="274"/>
    </location>
</feature>
<evidence type="ECO:0000256" key="1">
    <source>
        <dbReference type="ARBA" id="ARBA00004651"/>
    </source>
</evidence>
<dbReference type="PANTHER" id="PTHR32196:SF63">
    <property type="entry name" value="INNER MEMBRANE ABC TRANSPORTER PERMEASE PROTEIN YJFF"/>
    <property type="match status" value="1"/>
</dbReference>
<dbReference type="Pfam" id="PF02653">
    <property type="entry name" value="BPD_transp_2"/>
    <property type="match status" value="1"/>
</dbReference>